<accession>A0A5C5BRJ5</accession>
<evidence type="ECO:0008006" key="3">
    <source>
        <dbReference type="Google" id="ProtNLM"/>
    </source>
</evidence>
<evidence type="ECO:0000313" key="2">
    <source>
        <dbReference type="Proteomes" id="UP000312594"/>
    </source>
</evidence>
<dbReference type="EMBL" id="VEVP01000036">
    <property type="protein sequence ID" value="TNU89048.1"/>
    <property type="molecule type" value="Genomic_DNA"/>
</dbReference>
<evidence type="ECO:0000313" key="1">
    <source>
        <dbReference type="EMBL" id="TNU89048.1"/>
    </source>
</evidence>
<name>A0A5C5BRJ5_EGGLN</name>
<proteinExistence type="predicted"/>
<comment type="caution">
    <text evidence="1">The sequence shown here is derived from an EMBL/GenBank/DDBJ whole genome shotgun (WGS) entry which is preliminary data.</text>
</comment>
<organism evidence="1 2">
    <name type="scientific">Eggerthella lenta</name>
    <name type="common">Eubacterium lentum</name>
    <dbReference type="NCBI Taxonomy" id="84112"/>
    <lineage>
        <taxon>Bacteria</taxon>
        <taxon>Bacillati</taxon>
        <taxon>Actinomycetota</taxon>
        <taxon>Coriobacteriia</taxon>
        <taxon>Eggerthellales</taxon>
        <taxon>Eggerthellaceae</taxon>
        <taxon>Eggerthella</taxon>
    </lineage>
</organism>
<gene>
    <name evidence="1" type="ORF">FIC87_12675</name>
</gene>
<reference evidence="1 2" key="1">
    <citation type="journal article" date="2005" name="Appl. Environ. Microbiol.">
        <title>Intestinal bacterial communities that produce active estrogen-like compounds enterodiol and enterolactone in humans.</title>
        <authorList>
            <person name="Clavel T."/>
            <person name="Henderson G."/>
            <person name="Alpert C.A."/>
            <person name="Philippe C."/>
            <person name="Rigottier-Gois L."/>
            <person name="Dore J."/>
            <person name="Blaut M."/>
        </authorList>
    </citation>
    <scope>NUCLEOTIDE SEQUENCE [LARGE SCALE GENOMIC DNA]</scope>
    <source>
        <strain evidence="1 2">SECO-MT75m2</strain>
    </source>
</reference>
<sequence>MRLNAQAVVRAHLAAELPDAEVGVKVPNPRPPSFVLVQREGGSMKDAYRDGPGIGVTCWGQTEAKAYDLAERASRAMLSLERVPGVASVAEEALRSDPDPEDSSPRWYGSYTLVTYQINS</sequence>
<dbReference type="RefSeq" id="WP_139912989.1">
    <property type="nucleotide sequence ID" value="NZ_VEVP01000036.1"/>
</dbReference>
<dbReference type="Proteomes" id="UP000312594">
    <property type="component" value="Unassembled WGS sequence"/>
</dbReference>
<protein>
    <recommendedName>
        <fullName evidence="3">DUF3168 domain-containing protein</fullName>
    </recommendedName>
</protein>
<dbReference type="AlphaFoldDB" id="A0A5C5BRJ5"/>